<evidence type="ECO:0000256" key="13">
    <source>
        <dbReference type="ARBA" id="ARBA00038359"/>
    </source>
</evidence>
<evidence type="ECO:0000313" key="16">
    <source>
        <dbReference type="EMBL" id="KHN95538.1"/>
    </source>
</evidence>
<evidence type="ECO:0000256" key="9">
    <source>
        <dbReference type="ARBA" id="ARBA00022989"/>
    </source>
</evidence>
<keyword evidence="9 14" id="KW-1133">Transmembrane helix</keyword>
<evidence type="ECO:0000256" key="14">
    <source>
        <dbReference type="SAM" id="Phobius"/>
    </source>
</evidence>
<dbReference type="InterPro" id="IPR052337">
    <property type="entry name" value="SAT4-like"/>
</dbReference>
<dbReference type="InterPro" id="IPR049326">
    <property type="entry name" value="Rhodopsin_dom_fungi"/>
</dbReference>
<protein>
    <submittedName>
        <fullName evidence="16">CFEM domain-containing protein</fullName>
    </submittedName>
</protein>
<comment type="similarity">
    <text evidence="13">Belongs to the SAT4 family.</text>
</comment>
<dbReference type="GO" id="GO:0005576">
    <property type="term" value="C:extracellular region"/>
    <property type="evidence" value="ECO:0007669"/>
    <property type="project" value="UniProtKB-SubCell"/>
</dbReference>
<dbReference type="HOGENOM" id="CLU_028200_6_4_1"/>
<dbReference type="STRING" id="1081103.A0A0B2WNJ0"/>
<keyword evidence="11" id="KW-1015">Disulfide bond</keyword>
<feature type="transmembrane region" description="Helical" evidence="14">
    <location>
        <begin position="123"/>
        <end position="148"/>
    </location>
</feature>
<dbReference type="AlphaFoldDB" id="A0A0B2WNJ0"/>
<keyword evidence="12" id="KW-0449">Lipoprotein</keyword>
<evidence type="ECO:0000256" key="12">
    <source>
        <dbReference type="ARBA" id="ARBA00023288"/>
    </source>
</evidence>
<evidence type="ECO:0000256" key="1">
    <source>
        <dbReference type="ARBA" id="ARBA00004141"/>
    </source>
</evidence>
<dbReference type="PANTHER" id="PTHR33048:SF143">
    <property type="entry name" value="EXTRACELLULAR MEMBRANE PROTEIN CFEM DOMAIN-CONTAINING PROTEIN-RELATED"/>
    <property type="match status" value="1"/>
</dbReference>
<dbReference type="RefSeq" id="XP_040676604.1">
    <property type="nucleotide sequence ID" value="XM_040825393.1"/>
</dbReference>
<dbReference type="Pfam" id="PF20684">
    <property type="entry name" value="Fung_rhodopsin"/>
    <property type="match status" value="1"/>
</dbReference>
<dbReference type="GeneID" id="63741050"/>
<dbReference type="Pfam" id="PF05730">
    <property type="entry name" value="CFEM"/>
    <property type="match status" value="1"/>
</dbReference>
<dbReference type="PANTHER" id="PTHR33048">
    <property type="entry name" value="PTH11-LIKE INTEGRAL MEMBRANE PROTEIN (AFU_ORTHOLOGUE AFUA_5G11245)"/>
    <property type="match status" value="1"/>
</dbReference>
<evidence type="ECO:0000256" key="8">
    <source>
        <dbReference type="ARBA" id="ARBA00022729"/>
    </source>
</evidence>
<evidence type="ECO:0000256" key="3">
    <source>
        <dbReference type="ARBA" id="ARBA00004613"/>
    </source>
</evidence>
<dbReference type="SMART" id="SM00747">
    <property type="entry name" value="CFEM"/>
    <property type="match status" value="1"/>
</dbReference>
<dbReference type="Proteomes" id="UP000030816">
    <property type="component" value="Unassembled WGS sequence"/>
</dbReference>
<feature type="domain" description="CFEM" evidence="15">
    <location>
        <begin position="21"/>
        <end position="80"/>
    </location>
</feature>
<accession>A0A0B2WNJ0</accession>
<dbReference type="OrthoDB" id="2496787at2759"/>
<comment type="subcellular location">
    <subcellularLocation>
        <location evidence="2">Membrane</location>
        <topology evidence="2">Lipid-anchor</topology>
        <topology evidence="2">GPI-anchor</topology>
    </subcellularLocation>
    <subcellularLocation>
        <location evidence="1">Membrane</location>
        <topology evidence="1">Multi-pass membrane protein</topology>
    </subcellularLocation>
    <subcellularLocation>
        <location evidence="3">Secreted</location>
    </subcellularLocation>
</comment>
<gene>
    <name evidence="16" type="ORF">MAM_06595</name>
</gene>
<feature type="transmembrane region" description="Helical" evidence="14">
    <location>
        <begin position="88"/>
        <end position="111"/>
    </location>
</feature>
<keyword evidence="7 14" id="KW-0812">Transmembrane</keyword>
<evidence type="ECO:0000256" key="4">
    <source>
        <dbReference type="ARBA" id="ARBA00010031"/>
    </source>
</evidence>
<keyword evidence="5" id="KW-0964">Secreted</keyword>
<feature type="transmembrane region" description="Helical" evidence="14">
    <location>
        <begin position="254"/>
        <end position="275"/>
    </location>
</feature>
<evidence type="ECO:0000256" key="6">
    <source>
        <dbReference type="ARBA" id="ARBA00022622"/>
    </source>
</evidence>
<feature type="transmembrane region" description="Helical" evidence="14">
    <location>
        <begin position="327"/>
        <end position="350"/>
    </location>
</feature>
<evidence type="ECO:0000256" key="5">
    <source>
        <dbReference type="ARBA" id="ARBA00022525"/>
    </source>
</evidence>
<evidence type="ECO:0000256" key="7">
    <source>
        <dbReference type="ARBA" id="ARBA00022692"/>
    </source>
</evidence>
<keyword evidence="6" id="KW-0336">GPI-anchor</keyword>
<proteinExistence type="inferred from homology"/>
<name>A0A0B2WNJ0_METAS</name>
<comment type="similarity">
    <text evidence="4">Belongs to the RBT5 family.</text>
</comment>
<reference evidence="16 17" key="1">
    <citation type="journal article" date="2014" name="Proc. Natl. Acad. Sci. U.S.A.">
        <title>Trajectory and genomic determinants of fungal-pathogen speciation and host adaptation.</title>
        <authorList>
            <person name="Hu X."/>
            <person name="Xiao G."/>
            <person name="Zheng P."/>
            <person name="Shang Y."/>
            <person name="Su Y."/>
            <person name="Zhang X."/>
            <person name="Liu X."/>
            <person name="Zhan S."/>
            <person name="St Leger R.J."/>
            <person name="Wang C."/>
        </authorList>
    </citation>
    <scope>NUCLEOTIDE SEQUENCE [LARGE SCALE GENOMIC DNA]</scope>
    <source>
        <strain evidence="16 17">ARSEF 1941</strain>
    </source>
</reference>
<keyword evidence="8" id="KW-0732">Signal</keyword>
<evidence type="ECO:0000256" key="10">
    <source>
        <dbReference type="ARBA" id="ARBA00023136"/>
    </source>
</evidence>
<dbReference type="GO" id="GO:0098552">
    <property type="term" value="C:side of membrane"/>
    <property type="evidence" value="ECO:0007669"/>
    <property type="project" value="UniProtKB-KW"/>
</dbReference>
<evidence type="ECO:0000256" key="11">
    <source>
        <dbReference type="ARBA" id="ARBA00023157"/>
    </source>
</evidence>
<feature type="transmembrane region" description="Helical" evidence="14">
    <location>
        <begin position="168"/>
        <end position="192"/>
    </location>
</feature>
<evidence type="ECO:0000259" key="15">
    <source>
        <dbReference type="SMART" id="SM00747"/>
    </source>
</evidence>
<feature type="transmembrane region" description="Helical" evidence="14">
    <location>
        <begin position="287"/>
        <end position="307"/>
    </location>
</feature>
<sequence>MLASMHMESGPIVHLAAHAVNITQLPACAWSCVAARCDLTNVACICQNEGYRSAMGACMFQACGLSNALLSKNLTSTLCNEPVRDNGLVFTVVNFLLGSLAFGLVMMRLFFKQYLSASRRLGLDDWTILAALVLGIPSVVIQVFFLAPNGLGRDIWTLDMATLLEFGRYFYVMEILYLTLITLVKVSLSLFYLSIFPGNVIRRLLWVTVAFHVASGLAFVLKTVLQCTPVEYNWERFRDDPPRMGRCVDMNASGWVNGVVGVVADIWLFALPLTQLRKLRLHWKKKVGAAIMFLTGAIVTIVSMLRLKSLVYFGNSYNPTWDQWSVVFWSTIEVSVAFICACMPALRLVLVRMYPRTFRSDSPVTSWCCVSRNACRCSSSRSRVAGQGSASNLAGLSRSKLLPDQEGELGAWDGKVRIRPLQALPAGEDGTVEPAATFQTSTYRAAARMEFGDGEKASTG</sequence>
<dbReference type="EMBL" id="AZHE01000022">
    <property type="protein sequence ID" value="KHN95538.1"/>
    <property type="molecule type" value="Genomic_DNA"/>
</dbReference>
<evidence type="ECO:0000256" key="2">
    <source>
        <dbReference type="ARBA" id="ARBA00004589"/>
    </source>
</evidence>
<comment type="caution">
    <text evidence="16">The sequence shown here is derived from an EMBL/GenBank/DDBJ whole genome shotgun (WGS) entry which is preliminary data.</text>
</comment>
<dbReference type="InterPro" id="IPR008427">
    <property type="entry name" value="Extracellular_membr_CFEM_dom"/>
</dbReference>
<evidence type="ECO:0000313" key="17">
    <source>
        <dbReference type="Proteomes" id="UP000030816"/>
    </source>
</evidence>
<feature type="transmembrane region" description="Helical" evidence="14">
    <location>
        <begin position="204"/>
        <end position="225"/>
    </location>
</feature>
<keyword evidence="17" id="KW-1185">Reference proteome</keyword>
<keyword evidence="10 14" id="KW-0472">Membrane</keyword>
<organism evidence="16 17">
    <name type="scientific">Metarhizium album (strain ARSEF 1941)</name>
    <dbReference type="NCBI Taxonomy" id="1081103"/>
    <lineage>
        <taxon>Eukaryota</taxon>
        <taxon>Fungi</taxon>
        <taxon>Dikarya</taxon>
        <taxon>Ascomycota</taxon>
        <taxon>Pezizomycotina</taxon>
        <taxon>Sordariomycetes</taxon>
        <taxon>Hypocreomycetidae</taxon>
        <taxon>Hypocreales</taxon>
        <taxon>Clavicipitaceae</taxon>
        <taxon>Metarhizium</taxon>
    </lineage>
</organism>
<keyword evidence="6" id="KW-0325">Glycoprotein</keyword>